<evidence type="ECO:0000256" key="1">
    <source>
        <dbReference type="SAM" id="MobiDB-lite"/>
    </source>
</evidence>
<dbReference type="EMBL" id="ACPB03008272">
    <property type="status" value="NOT_ANNOTATED_CDS"/>
    <property type="molecule type" value="Genomic_DNA"/>
</dbReference>
<dbReference type="HOGENOM" id="CLU_904039_0_0_1"/>
<dbReference type="AlphaFoldDB" id="T1HPP2"/>
<proteinExistence type="predicted"/>
<accession>T1HPP2</accession>
<keyword evidence="4" id="KW-1185">Reference proteome</keyword>
<evidence type="ECO:0000256" key="2">
    <source>
        <dbReference type="SAM" id="Phobius"/>
    </source>
</evidence>
<keyword evidence="2" id="KW-0472">Membrane</keyword>
<feature type="region of interest" description="Disordered" evidence="1">
    <location>
        <begin position="191"/>
        <end position="213"/>
    </location>
</feature>
<keyword evidence="2" id="KW-1133">Transmembrane helix</keyword>
<dbReference type="InParanoid" id="T1HPP2"/>
<dbReference type="Proteomes" id="UP000015103">
    <property type="component" value="Unassembled WGS sequence"/>
</dbReference>
<name>T1HPP2_RHOPR</name>
<dbReference type="RefSeq" id="XP_073978566.1">
    <property type="nucleotide sequence ID" value="XM_074122465.1"/>
</dbReference>
<feature type="transmembrane region" description="Helical" evidence="2">
    <location>
        <begin position="31"/>
        <end position="52"/>
    </location>
</feature>
<keyword evidence="2" id="KW-0812">Transmembrane</keyword>
<reference evidence="3" key="1">
    <citation type="submission" date="2015-05" db="UniProtKB">
        <authorList>
            <consortium name="EnsemblMetazoa"/>
        </authorList>
    </citation>
    <scope>IDENTIFICATION</scope>
</reference>
<dbReference type="GeneID" id="141451236"/>
<dbReference type="VEuPathDB" id="VectorBase:RPRC006016"/>
<evidence type="ECO:0000313" key="4">
    <source>
        <dbReference type="Proteomes" id="UP000015103"/>
    </source>
</evidence>
<protein>
    <submittedName>
        <fullName evidence="3">Uncharacterized protein</fullName>
    </submittedName>
</protein>
<evidence type="ECO:0000313" key="3">
    <source>
        <dbReference type="EnsemblMetazoa" id="RPRC006016-PA"/>
    </source>
</evidence>
<sequence length="308" mass="34666">MYFRKMYSNNLSELPVKSTKEAHATALMLKYIAFFALTICLIVCAICVRVSLIPYKSSIPEKVTPIQGEESIGNDQVQGYIVGGNIQLEPIATIYSDDEPANEESRVAVRDNFKQVSKTQESQSETSTIVATITSAFPISFTFPNFGAIFKVQENNEKDDEVIITDKYGIVNESSNLNENQCPLRKWFPTFSSEDEDKDKESEKNGTENDDGTPFVLFLFPWFFGSESDSEKTSSEPTSTIERFRLINMLLNFSRDESYLYPVEENSTQVEGEYLFKVPTFNNTSLSKEQPERTNNSQTALALIPAAG</sequence>
<organism evidence="3 4">
    <name type="scientific">Rhodnius prolixus</name>
    <name type="common">Triatomid bug</name>
    <dbReference type="NCBI Taxonomy" id="13249"/>
    <lineage>
        <taxon>Eukaryota</taxon>
        <taxon>Metazoa</taxon>
        <taxon>Ecdysozoa</taxon>
        <taxon>Arthropoda</taxon>
        <taxon>Hexapoda</taxon>
        <taxon>Insecta</taxon>
        <taxon>Pterygota</taxon>
        <taxon>Neoptera</taxon>
        <taxon>Paraneoptera</taxon>
        <taxon>Hemiptera</taxon>
        <taxon>Heteroptera</taxon>
        <taxon>Panheteroptera</taxon>
        <taxon>Cimicomorpha</taxon>
        <taxon>Reduviidae</taxon>
        <taxon>Triatominae</taxon>
        <taxon>Rhodnius</taxon>
    </lineage>
</organism>
<dbReference type="EnsemblMetazoa" id="RPRC006016-RA">
    <property type="protein sequence ID" value="RPRC006016-PA"/>
    <property type="gene ID" value="RPRC006016"/>
</dbReference>